<organism evidence="2 3">
    <name type="scientific">Parascedosporium putredinis</name>
    <dbReference type="NCBI Taxonomy" id="1442378"/>
    <lineage>
        <taxon>Eukaryota</taxon>
        <taxon>Fungi</taxon>
        <taxon>Dikarya</taxon>
        <taxon>Ascomycota</taxon>
        <taxon>Pezizomycotina</taxon>
        <taxon>Sordariomycetes</taxon>
        <taxon>Hypocreomycetidae</taxon>
        <taxon>Microascales</taxon>
        <taxon>Microascaceae</taxon>
        <taxon>Parascedosporium</taxon>
    </lineage>
</organism>
<evidence type="ECO:0000313" key="3">
    <source>
        <dbReference type="Proteomes" id="UP000838763"/>
    </source>
</evidence>
<keyword evidence="3" id="KW-1185">Reference proteome</keyword>
<dbReference type="EMBL" id="CALLCH030000021">
    <property type="protein sequence ID" value="CAI4220228.1"/>
    <property type="molecule type" value="Genomic_DNA"/>
</dbReference>
<name>A0A9P1MGV1_9PEZI</name>
<sequence length="133" mass="13586">MAATRATTEDGGTSATEKPKVGRGRPRTAPKRPTIQEPASKADGGSDGDGDGDGESAKLEDLTAALSDSRAENKSLSTKLAVSRSAEATLAKVPGSAVKSQGQARGTVNSDIIQAAQMKEDLYSDLTGLIVRG</sequence>
<dbReference type="PANTHER" id="PTHR28006">
    <property type="entry name" value="MONOPOLIN COMPLEX SUBUNIT CSM1"/>
    <property type="match status" value="1"/>
</dbReference>
<proteinExistence type="predicted"/>
<evidence type="ECO:0000313" key="2">
    <source>
        <dbReference type="EMBL" id="CAI4220228.1"/>
    </source>
</evidence>
<dbReference type="GO" id="GO:0005730">
    <property type="term" value="C:nucleolus"/>
    <property type="evidence" value="ECO:0007669"/>
    <property type="project" value="TreeGrafter"/>
</dbReference>
<dbReference type="GO" id="GO:0033551">
    <property type="term" value="C:monopolin complex"/>
    <property type="evidence" value="ECO:0007669"/>
    <property type="project" value="InterPro"/>
</dbReference>
<accession>A0A9P1MGV1</accession>
<dbReference type="Proteomes" id="UP000838763">
    <property type="component" value="Unassembled WGS sequence"/>
</dbReference>
<feature type="region of interest" description="Disordered" evidence="1">
    <location>
        <begin position="1"/>
        <end position="58"/>
    </location>
</feature>
<reference evidence="2" key="1">
    <citation type="submission" date="2022-11" db="EMBL/GenBank/DDBJ databases">
        <authorList>
            <person name="Scott C."/>
            <person name="Bruce N."/>
        </authorList>
    </citation>
    <scope>NUCLEOTIDE SEQUENCE</scope>
</reference>
<dbReference type="OrthoDB" id="2431049at2759"/>
<dbReference type="GO" id="GO:0045144">
    <property type="term" value="P:meiotic sister chromatid segregation"/>
    <property type="evidence" value="ECO:0007669"/>
    <property type="project" value="TreeGrafter"/>
</dbReference>
<dbReference type="InterPro" id="IPR040349">
    <property type="entry name" value="Csm1/Pcs1"/>
</dbReference>
<protein>
    <submittedName>
        <fullName evidence="2">Uncharacterized protein</fullName>
    </submittedName>
</protein>
<evidence type="ECO:0000256" key="1">
    <source>
        <dbReference type="SAM" id="MobiDB-lite"/>
    </source>
</evidence>
<comment type="caution">
    <text evidence="2">The sequence shown here is derived from an EMBL/GenBank/DDBJ whole genome shotgun (WGS) entry which is preliminary data.</text>
</comment>
<gene>
    <name evidence="2" type="ORF">PPNO1_LOCUS9768</name>
</gene>
<dbReference type="GO" id="GO:0034506">
    <property type="term" value="C:chromosome, centromeric core domain"/>
    <property type="evidence" value="ECO:0007669"/>
    <property type="project" value="TreeGrafter"/>
</dbReference>
<feature type="compositionally biased region" description="Basic residues" evidence="1">
    <location>
        <begin position="21"/>
        <end position="30"/>
    </location>
</feature>
<dbReference type="GO" id="GO:0072686">
    <property type="term" value="C:mitotic spindle"/>
    <property type="evidence" value="ECO:0007669"/>
    <property type="project" value="TreeGrafter"/>
</dbReference>
<dbReference type="PANTHER" id="PTHR28006:SF1">
    <property type="entry name" value="MONOPOLIN COMPLEX SUBUNIT CSM1"/>
    <property type="match status" value="1"/>
</dbReference>
<dbReference type="GO" id="GO:1990644">
    <property type="term" value="F:microtubule site clamp"/>
    <property type="evidence" value="ECO:0007669"/>
    <property type="project" value="TreeGrafter"/>
</dbReference>
<dbReference type="AlphaFoldDB" id="A0A9P1MGV1"/>
<dbReference type="GO" id="GO:0051315">
    <property type="term" value="P:attachment of mitotic spindle microtubules to kinetochore"/>
    <property type="evidence" value="ECO:0007669"/>
    <property type="project" value="TreeGrafter"/>
</dbReference>